<evidence type="ECO:0000256" key="1">
    <source>
        <dbReference type="SAM" id="SignalP"/>
    </source>
</evidence>
<feature type="signal peptide" evidence="1">
    <location>
        <begin position="1"/>
        <end position="18"/>
    </location>
</feature>
<keyword evidence="3" id="KW-1185">Reference proteome</keyword>
<evidence type="ECO:0000313" key="3">
    <source>
        <dbReference type="Proteomes" id="UP001168524"/>
    </source>
</evidence>
<proteinExistence type="predicted"/>
<protein>
    <submittedName>
        <fullName evidence="2">Uncharacterized protein</fullName>
    </submittedName>
</protein>
<dbReference type="RefSeq" id="WP_267979049.1">
    <property type="nucleotide sequence ID" value="NZ_JAPQKF010000001.1"/>
</dbReference>
<organism evidence="2 3">
    <name type="scientific">Acinetobacter thutiue</name>
    <dbReference type="NCBI Taxonomy" id="2998078"/>
    <lineage>
        <taxon>Bacteria</taxon>
        <taxon>Pseudomonadati</taxon>
        <taxon>Pseudomonadota</taxon>
        <taxon>Gammaproteobacteria</taxon>
        <taxon>Moraxellales</taxon>
        <taxon>Moraxellaceae</taxon>
        <taxon>Acinetobacter</taxon>
    </lineage>
</organism>
<accession>A0ABT7WJB4</accession>
<keyword evidence="1" id="KW-0732">Signal</keyword>
<name>A0ABT7WJB4_9GAMM</name>
<dbReference type="EMBL" id="JAUDZE010000001">
    <property type="protein sequence ID" value="MDN0012763.1"/>
    <property type="molecule type" value="Genomic_DNA"/>
</dbReference>
<feature type="chain" id="PRO_5046272789" evidence="1">
    <location>
        <begin position="19"/>
        <end position="238"/>
    </location>
</feature>
<reference evidence="2" key="1">
    <citation type="submission" date="2023-06" db="EMBL/GenBank/DDBJ databases">
        <title>Two novel species of Acinetobacter isolated from motorbike repairing workshop in Vietnam.</title>
        <authorList>
            <person name="Le N.T.T."/>
        </authorList>
    </citation>
    <scope>NUCLEOTIDE SEQUENCE</scope>
    <source>
        <strain evidence="2">VNH17</strain>
    </source>
</reference>
<dbReference type="Proteomes" id="UP001168524">
    <property type="component" value="Unassembled WGS sequence"/>
</dbReference>
<sequence length="238" mass="27372">MKKLVLLLPFIFVTQTYAETLAQFEKQLVKQYDQKAFYEVNQEIESAVVNKIKQDPSSFNYSFPAFQDHYNLRIHFSPDKSLKFYTFDIGSGGTMGEFSSYVQTQKAGKTVLTPIDTGFILDVKQTQLSQQPVYFVENYYKASSCMGAYAMNAFKPTQTGAVQTFKVFQTKKAQLDAIQVDFDCKNHESSDEAPDYIRTDKSLNNIDIMLLDKNYKPQGKYLRYSKKTTSYQYMGVVK</sequence>
<gene>
    <name evidence="2" type="ORF">QTA56_00730</name>
</gene>
<evidence type="ECO:0000313" key="2">
    <source>
        <dbReference type="EMBL" id="MDN0012763.1"/>
    </source>
</evidence>
<comment type="caution">
    <text evidence="2">The sequence shown here is derived from an EMBL/GenBank/DDBJ whole genome shotgun (WGS) entry which is preliminary data.</text>
</comment>